<evidence type="ECO:0000313" key="6">
    <source>
        <dbReference type="Proteomes" id="UP000077856"/>
    </source>
</evidence>
<keyword evidence="3" id="KW-0804">Transcription</keyword>
<dbReference type="SUPFAM" id="SSF64288">
    <property type="entry name" value="Chorismate lyase-like"/>
    <property type="match status" value="1"/>
</dbReference>
<dbReference type="InterPro" id="IPR011663">
    <property type="entry name" value="UTRA"/>
</dbReference>
<dbReference type="eggNOG" id="COG2188">
    <property type="taxonomic scope" value="Bacteria"/>
</dbReference>
<evidence type="ECO:0000256" key="3">
    <source>
        <dbReference type="ARBA" id="ARBA00023163"/>
    </source>
</evidence>
<evidence type="ECO:0000259" key="4">
    <source>
        <dbReference type="PROSITE" id="PS50949"/>
    </source>
</evidence>
<dbReference type="Gene3D" id="1.10.10.10">
    <property type="entry name" value="Winged helix-like DNA-binding domain superfamily/Winged helix DNA-binding domain"/>
    <property type="match status" value="1"/>
</dbReference>
<dbReference type="InterPro" id="IPR000524">
    <property type="entry name" value="Tscrpt_reg_HTH_GntR"/>
</dbReference>
<protein>
    <submittedName>
        <fullName evidence="5">GntR family transcriptional regulator</fullName>
    </submittedName>
</protein>
<dbReference type="PRINTS" id="PR00035">
    <property type="entry name" value="HTHGNTR"/>
</dbReference>
<dbReference type="InterPro" id="IPR050679">
    <property type="entry name" value="Bact_HTH_transcr_reg"/>
</dbReference>
<dbReference type="SUPFAM" id="SSF46785">
    <property type="entry name" value="Winged helix' DNA-binding domain"/>
    <property type="match status" value="1"/>
</dbReference>
<dbReference type="KEGG" id="bon:A361_16960"/>
<dbReference type="EMBL" id="CP015506">
    <property type="protein sequence ID" value="AND40770.1"/>
    <property type="molecule type" value="Genomic_DNA"/>
</dbReference>
<accession>A0A160MCT5</accession>
<keyword evidence="1" id="KW-0805">Transcription regulation</keyword>
<dbReference type="GO" id="GO:0045892">
    <property type="term" value="P:negative regulation of DNA-templated transcription"/>
    <property type="evidence" value="ECO:0007669"/>
    <property type="project" value="TreeGrafter"/>
</dbReference>
<gene>
    <name evidence="5" type="ORF">A361_16960</name>
</gene>
<dbReference type="InterPro" id="IPR028978">
    <property type="entry name" value="Chorismate_lyase_/UTRA_dom_sf"/>
</dbReference>
<evidence type="ECO:0000256" key="2">
    <source>
        <dbReference type="ARBA" id="ARBA00023125"/>
    </source>
</evidence>
<dbReference type="PANTHER" id="PTHR44846">
    <property type="entry name" value="MANNOSYL-D-GLYCERATE TRANSPORT/METABOLISM SYSTEM REPRESSOR MNGR-RELATED"/>
    <property type="match status" value="1"/>
</dbReference>
<reference evidence="5 6" key="1">
    <citation type="submission" date="2016-04" db="EMBL/GenBank/DDBJ databases">
        <title>Complete genome sequence of Bacillus oceanisediminis strain 2691.</title>
        <authorList>
            <person name="Jeong H."/>
            <person name="Kim H.J."/>
            <person name="Lee D.-W."/>
        </authorList>
    </citation>
    <scope>NUCLEOTIDE SEQUENCE [LARGE SCALE GENOMIC DNA]</scope>
    <source>
        <strain evidence="5 6">2691</strain>
    </source>
</reference>
<organism evidence="5 6">
    <name type="scientific">Cytobacillus oceanisediminis 2691</name>
    <dbReference type="NCBI Taxonomy" id="1196031"/>
    <lineage>
        <taxon>Bacteria</taxon>
        <taxon>Bacillati</taxon>
        <taxon>Bacillota</taxon>
        <taxon>Bacilli</taxon>
        <taxon>Bacillales</taxon>
        <taxon>Bacillaceae</taxon>
        <taxon>Cytobacillus</taxon>
    </lineage>
</organism>
<keyword evidence="2" id="KW-0238">DNA-binding</keyword>
<dbReference type="SMART" id="SM00345">
    <property type="entry name" value="HTH_GNTR"/>
    <property type="match status" value="1"/>
</dbReference>
<dbReference type="Pfam" id="PF00392">
    <property type="entry name" value="GntR"/>
    <property type="match status" value="1"/>
</dbReference>
<dbReference type="Pfam" id="PF07702">
    <property type="entry name" value="UTRA"/>
    <property type="match status" value="1"/>
</dbReference>
<dbReference type="GO" id="GO:0003700">
    <property type="term" value="F:DNA-binding transcription factor activity"/>
    <property type="evidence" value="ECO:0007669"/>
    <property type="project" value="InterPro"/>
</dbReference>
<dbReference type="SMART" id="SM00866">
    <property type="entry name" value="UTRA"/>
    <property type="match status" value="1"/>
</dbReference>
<proteinExistence type="predicted"/>
<dbReference type="InterPro" id="IPR036390">
    <property type="entry name" value="WH_DNA-bd_sf"/>
</dbReference>
<dbReference type="Proteomes" id="UP000077856">
    <property type="component" value="Chromosome"/>
</dbReference>
<dbReference type="CDD" id="cd07377">
    <property type="entry name" value="WHTH_GntR"/>
    <property type="match status" value="1"/>
</dbReference>
<sequence length="241" mass="27357">MTELDSNSPIPLHIQLKNELQELIDNRSFNEKIPSERELMDTYKVSRSTVREAVSHLVNEGVLKKVHGKGTFISKKPIEEWLGNITSTTEVIKKMGMKPDAKLLDNGIVVPAKEIVEASGLTEAYFIKRIRYANDKPLALESQYYPIEIGKSLAQYDIEKGTLYDLLEQSLNLKFAEAEQIITSTYLSKEEADLLGVPCSLSVLHIERLLSDINGNLIEYYSAYFRSDMYSFRIKLSKNSS</sequence>
<evidence type="ECO:0000313" key="5">
    <source>
        <dbReference type="EMBL" id="AND40770.1"/>
    </source>
</evidence>
<name>A0A160MCT5_9BACI</name>
<dbReference type="RefSeq" id="WP_009333729.1">
    <property type="nucleotide sequence ID" value="NZ_CP015506.1"/>
</dbReference>
<dbReference type="Gene3D" id="3.40.1410.10">
    <property type="entry name" value="Chorismate lyase-like"/>
    <property type="match status" value="1"/>
</dbReference>
<dbReference type="InterPro" id="IPR036388">
    <property type="entry name" value="WH-like_DNA-bd_sf"/>
</dbReference>
<dbReference type="STRING" id="1196031.A361_16960"/>
<evidence type="ECO:0000256" key="1">
    <source>
        <dbReference type="ARBA" id="ARBA00023015"/>
    </source>
</evidence>
<dbReference type="AlphaFoldDB" id="A0A160MCT5"/>
<dbReference type="GO" id="GO:0003677">
    <property type="term" value="F:DNA binding"/>
    <property type="evidence" value="ECO:0007669"/>
    <property type="project" value="UniProtKB-KW"/>
</dbReference>
<dbReference type="PROSITE" id="PS50949">
    <property type="entry name" value="HTH_GNTR"/>
    <property type="match status" value="1"/>
</dbReference>
<feature type="domain" description="HTH gntR-type" evidence="4">
    <location>
        <begin position="10"/>
        <end position="76"/>
    </location>
</feature>
<dbReference type="PANTHER" id="PTHR44846:SF1">
    <property type="entry name" value="MANNOSYL-D-GLYCERATE TRANSPORT_METABOLISM SYSTEM REPRESSOR MNGR-RELATED"/>
    <property type="match status" value="1"/>
</dbReference>